<accession>A0ABQ8MYN4</accession>
<comment type="caution">
    <text evidence="3">The sequence shown here is derived from an EMBL/GenBank/DDBJ whole genome shotgun (WGS) entry which is preliminary data.</text>
</comment>
<feature type="transmembrane region" description="Helical" evidence="1">
    <location>
        <begin position="478"/>
        <end position="503"/>
    </location>
</feature>
<feature type="domain" description="Immunoglobulin" evidence="2">
    <location>
        <begin position="636"/>
        <end position="732"/>
    </location>
</feature>
<dbReference type="InterPro" id="IPR003599">
    <property type="entry name" value="Ig_sub"/>
</dbReference>
<evidence type="ECO:0000313" key="3">
    <source>
        <dbReference type="EMBL" id="KAI2666973.1"/>
    </source>
</evidence>
<keyword evidence="4" id="KW-1185">Reference proteome</keyword>
<dbReference type="SUPFAM" id="SSF48726">
    <property type="entry name" value="Immunoglobulin"/>
    <property type="match status" value="4"/>
</dbReference>
<keyword evidence="1" id="KW-1133">Transmembrane helix</keyword>
<dbReference type="Proteomes" id="UP000830375">
    <property type="component" value="Unassembled WGS sequence"/>
</dbReference>
<feature type="domain" description="Immunoglobulin" evidence="2">
    <location>
        <begin position="368"/>
        <end position="467"/>
    </location>
</feature>
<keyword evidence="1" id="KW-0472">Membrane</keyword>
<sequence length="767" mass="85784">MINFEISRVSGTAGFHVNFEVDPVEKGLHITDMAPGQYVTCVYDRQWWVGIIRDISNTEQDIQDLQFHCRDGIGQVMTGAWFPPDMTLTFQAKEFPMVWETFRCLLANSRWAVTCLLLRSGFRLATLPYRPDWWSAAEMVVLLEVSPLSTEKHWSSFRVATGFLVTFLTKALFPWVTRSWKSPDGAKLLPFMHDGGHCAHWNLQCCRNVSVPFSRSVPQYNPVSEVYRQFLRLRGLVCALTCTVNCVSATETDESEPVTVMEGESVTLHTNLSELLNDDTVLWMFGSKDSLISQIKRKNDFTSFFVTDDVGFIGRLQVDQKTGSLTIRNTRFKHSGQYKLTISREKTMIKTFNVTVIGVVGETDGVKTVSLSVTEGDPVTLRIHAEMQKKVLMLWRFGDKGILLAKIDTETGEISLNNADDESFRDRLQVNQNGSLTITNSRTEHAGLYELQIRGSESSQRFLLSVNAVPDPGLSSGAIAGIFFGVLVPVLLLAVAALALIYYRRRISKLKKQVAVACEEKEEKEEKEETVTEGDSPTLRTGLTEINANVMIEWLYEAEDNRIAEINGGTRKSSTSAGADGRFRSKLILDYRTGDLTITNVRTIHSGLYKLNITNNNSNSSTIKTKHIRFILTVNVKSMSVKEGASALLQTAAEIQTDDLILWTFGAQNSLVVKSDSGKMSIGKQFRERLDLSTVTGNLTIRHIRITDSGHFKLQIINSEQTTFRRFNVTVTDSTDEQVNEQTTVVTPLLNGEVTDGGNEQQATSPV</sequence>
<dbReference type="Gene3D" id="2.60.40.10">
    <property type="entry name" value="Immunoglobulins"/>
    <property type="match status" value="4"/>
</dbReference>
<evidence type="ECO:0000256" key="1">
    <source>
        <dbReference type="SAM" id="Phobius"/>
    </source>
</evidence>
<dbReference type="PANTHER" id="PTHR21063:SF4">
    <property type="entry name" value="CD48 ANTIGEN-RELATED"/>
    <property type="match status" value="1"/>
</dbReference>
<dbReference type="SMART" id="SM00409">
    <property type="entry name" value="IG"/>
    <property type="match status" value="4"/>
</dbReference>
<organism evidence="3 4">
    <name type="scientific">Labeo rohita</name>
    <name type="common">Indian major carp</name>
    <name type="synonym">Cyprinus rohita</name>
    <dbReference type="NCBI Taxonomy" id="84645"/>
    <lineage>
        <taxon>Eukaryota</taxon>
        <taxon>Metazoa</taxon>
        <taxon>Chordata</taxon>
        <taxon>Craniata</taxon>
        <taxon>Vertebrata</taxon>
        <taxon>Euteleostomi</taxon>
        <taxon>Actinopterygii</taxon>
        <taxon>Neopterygii</taxon>
        <taxon>Teleostei</taxon>
        <taxon>Ostariophysi</taxon>
        <taxon>Cypriniformes</taxon>
        <taxon>Cyprinidae</taxon>
        <taxon>Labeoninae</taxon>
        <taxon>Labeonini</taxon>
        <taxon>Labeo</taxon>
    </lineage>
</organism>
<dbReference type="InterPro" id="IPR036179">
    <property type="entry name" value="Ig-like_dom_sf"/>
</dbReference>
<feature type="domain" description="Immunoglobulin" evidence="2">
    <location>
        <begin position="255"/>
        <end position="357"/>
    </location>
</feature>
<dbReference type="InterPro" id="IPR013783">
    <property type="entry name" value="Ig-like_fold"/>
</dbReference>
<dbReference type="InterPro" id="IPR013106">
    <property type="entry name" value="Ig_V-set"/>
</dbReference>
<dbReference type="Pfam" id="PF07686">
    <property type="entry name" value="V-set"/>
    <property type="match status" value="2"/>
</dbReference>
<name>A0ABQ8MYN4_LABRO</name>
<feature type="domain" description="Immunoglobulin" evidence="2">
    <location>
        <begin position="526"/>
        <end position="635"/>
    </location>
</feature>
<evidence type="ECO:0000313" key="4">
    <source>
        <dbReference type="Proteomes" id="UP000830375"/>
    </source>
</evidence>
<protein>
    <submittedName>
        <fullName evidence="3">Carcinoembryonic antigen-related cell adhesion molecule 3</fullName>
    </submittedName>
</protein>
<proteinExistence type="predicted"/>
<gene>
    <name evidence="3" type="ORF">H4Q32_029308</name>
</gene>
<evidence type="ECO:0000259" key="2">
    <source>
        <dbReference type="SMART" id="SM00409"/>
    </source>
</evidence>
<keyword evidence="1" id="KW-0812">Transmembrane</keyword>
<dbReference type="EMBL" id="JACTAM010000003">
    <property type="protein sequence ID" value="KAI2666973.1"/>
    <property type="molecule type" value="Genomic_DNA"/>
</dbReference>
<reference evidence="3 4" key="1">
    <citation type="submission" date="2022-01" db="EMBL/GenBank/DDBJ databases">
        <title>A high-quality chromosome-level genome assembly of rohu carp, Labeo rohita.</title>
        <authorList>
            <person name="Arick M.A. II"/>
            <person name="Hsu C.-Y."/>
            <person name="Magbanua Z."/>
            <person name="Pechanova O."/>
            <person name="Grover C."/>
            <person name="Miller E."/>
            <person name="Thrash A."/>
            <person name="Ezzel L."/>
            <person name="Alam S."/>
            <person name="Benzie J."/>
            <person name="Hamilton M."/>
            <person name="Karsi A."/>
            <person name="Lawrence M.L."/>
            <person name="Peterson D.G."/>
        </authorList>
    </citation>
    <scope>NUCLEOTIDE SEQUENCE [LARGE SCALE GENOMIC DNA]</scope>
    <source>
        <strain evidence="4">BAU-BD-2019</strain>
        <tissue evidence="3">Blood</tissue>
    </source>
</reference>
<dbReference type="PANTHER" id="PTHR21063">
    <property type="entry name" value="LFA-3"/>
    <property type="match status" value="1"/>
</dbReference>